<proteinExistence type="predicted"/>
<reference evidence="3" key="1">
    <citation type="journal article" date="2017" name="Med. Chem. Commun.">
        <title>Nonomuraea sp. ATCC 55076 harbours the largest actinomycete chromosome to date and the kistamicin biosynthetic gene cluster.</title>
        <authorList>
            <person name="Nazari B."/>
            <person name="Forneris C.C."/>
            <person name="Gibson M.I."/>
            <person name="Moon K."/>
            <person name="Schramma K.R."/>
            <person name="Seyedsayamdost M.R."/>
        </authorList>
    </citation>
    <scope>NUCLEOTIDE SEQUENCE [LARGE SCALE GENOMIC DNA]</scope>
    <source>
        <strain evidence="3">ATCC 55076</strain>
    </source>
</reference>
<protein>
    <submittedName>
        <fullName evidence="2">Uncharacterized protein</fullName>
    </submittedName>
</protein>
<organism evidence="2 3">
    <name type="scientific">[Actinomadura] parvosata subsp. kistnae</name>
    <dbReference type="NCBI Taxonomy" id="1909395"/>
    <lineage>
        <taxon>Bacteria</taxon>
        <taxon>Bacillati</taxon>
        <taxon>Actinomycetota</taxon>
        <taxon>Actinomycetes</taxon>
        <taxon>Streptosporangiales</taxon>
        <taxon>Streptosporangiaceae</taxon>
        <taxon>Nonomuraea</taxon>
    </lineage>
</organism>
<dbReference type="RefSeq" id="WP_080044803.1">
    <property type="nucleotide sequence ID" value="NZ_CP017717.1"/>
</dbReference>
<name>A0A1V0ADW4_9ACTN</name>
<dbReference type="STRING" id="1909395.BKM31_49360"/>
<evidence type="ECO:0000313" key="2">
    <source>
        <dbReference type="EMBL" id="AQZ68420.1"/>
    </source>
</evidence>
<accession>A0A1V0ADW4</accession>
<feature type="coiled-coil region" evidence="1">
    <location>
        <begin position="7"/>
        <end position="73"/>
    </location>
</feature>
<keyword evidence="3" id="KW-1185">Reference proteome</keyword>
<gene>
    <name evidence="2" type="ORF">BKM31_49360</name>
</gene>
<keyword evidence="1" id="KW-0175">Coiled coil</keyword>
<dbReference type="EMBL" id="CP017717">
    <property type="protein sequence ID" value="AQZ68420.1"/>
    <property type="molecule type" value="Genomic_DNA"/>
</dbReference>
<evidence type="ECO:0000256" key="1">
    <source>
        <dbReference type="SAM" id="Coils"/>
    </source>
</evidence>
<dbReference type="KEGG" id="noa:BKM31_49360"/>
<dbReference type="AlphaFoldDB" id="A0A1V0ADW4"/>
<sequence>MSIEDEIRQVEEDLARLRAENKDMRDQIRTMGATDQIEISAMISQSDEQLELIAELERRRDRLMEKQKEEGAH</sequence>
<dbReference type="OrthoDB" id="3542839at2"/>
<evidence type="ECO:0000313" key="3">
    <source>
        <dbReference type="Proteomes" id="UP000190797"/>
    </source>
</evidence>
<dbReference type="Proteomes" id="UP000190797">
    <property type="component" value="Chromosome"/>
</dbReference>